<dbReference type="Proteomes" id="UP000689195">
    <property type="component" value="Unassembled WGS sequence"/>
</dbReference>
<evidence type="ECO:0000313" key="3">
    <source>
        <dbReference type="EMBL" id="CAD8157052.1"/>
    </source>
</evidence>
<feature type="compositionally biased region" description="Basic residues" evidence="2">
    <location>
        <begin position="1"/>
        <end position="11"/>
    </location>
</feature>
<evidence type="ECO:0008006" key="5">
    <source>
        <dbReference type="Google" id="ProtNLM"/>
    </source>
</evidence>
<dbReference type="Pfam" id="PF02493">
    <property type="entry name" value="MORN"/>
    <property type="match status" value="7"/>
</dbReference>
<comment type="caution">
    <text evidence="3">The sequence shown here is derived from an EMBL/GenBank/DDBJ whole genome shotgun (WGS) entry which is preliminary data.</text>
</comment>
<gene>
    <name evidence="3" type="ORF">PPENT_87.1.T0290314</name>
</gene>
<proteinExistence type="predicted"/>
<name>A0A8S1TZC3_9CILI</name>
<keyword evidence="1" id="KW-0677">Repeat</keyword>
<dbReference type="AlphaFoldDB" id="A0A8S1TZC3"/>
<dbReference type="SMART" id="SM00698">
    <property type="entry name" value="MORN"/>
    <property type="match status" value="6"/>
</dbReference>
<evidence type="ECO:0000313" key="4">
    <source>
        <dbReference type="Proteomes" id="UP000689195"/>
    </source>
</evidence>
<feature type="region of interest" description="Disordered" evidence="2">
    <location>
        <begin position="1"/>
        <end position="35"/>
    </location>
</feature>
<evidence type="ECO:0000256" key="2">
    <source>
        <dbReference type="SAM" id="MobiDB-lite"/>
    </source>
</evidence>
<dbReference type="InterPro" id="IPR003409">
    <property type="entry name" value="MORN"/>
</dbReference>
<evidence type="ECO:0000256" key="1">
    <source>
        <dbReference type="ARBA" id="ARBA00022737"/>
    </source>
</evidence>
<dbReference type="EMBL" id="CAJJDO010000029">
    <property type="protein sequence ID" value="CAD8157052.1"/>
    <property type="molecule type" value="Genomic_DNA"/>
</dbReference>
<keyword evidence="4" id="KW-1185">Reference proteome</keyword>
<protein>
    <recommendedName>
        <fullName evidence="5">MORN repeat protein</fullName>
    </recommendedName>
</protein>
<dbReference type="OrthoDB" id="296831at2759"/>
<organism evidence="3 4">
    <name type="scientific">Paramecium pentaurelia</name>
    <dbReference type="NCBI Taxonomy" id="43138"/>
    <lineage>
        <taxon>Eukaryota</taxon>
        <taxon>Sar</taxon>
        <taxon>Alveolata</taxon>
        <taxon>Ciliophora</taxon>
        <taxon>Intramacronucleata</taxon>
        <taxon>Oligohymenophorea</taxon>
        <taxon>Peniculida</taxon>
        <taxon>Parameciidae</taxon>
        <taxon>Paramecium</taxon>
    </lineage>
</organism>
<reference evidence="3" key="1">
    <citation type="submission" date="2021-01" db="EMBL/GenBank/DDBJ databases">
        <authorList>
            <consortium name="Genoscope - CEA"/>
            <person name="William W."/>
        </authorList>
    </citation>
    <scope>NUCLEOTIDE SEQUENCE</scope>
</reference>
<dbReference type="PANTHER" id="PTHR23084:SF263">
    <property type="entry name" value="MORN REPEAT-CONTAINING PROTEIN 1"/>
    <property type="match status" value="1"/>
</dbReference>
<dbReference type="PANTHER" id="PTHR23084">
    <property type="entry name" value="PHOSPHATIDYLINOSITOL-4-PHOSPHATE 5-KINASE RELATED"/>
    <property type="match status" value="1"/>
</dbReference>
<accession>A0A8S1TZC3</accession>
<sequence>MGGAISKKRWGKSIMDQDNDSDSDNSNKSKETPKNQQSFIYRKLKIDENFPTWLQEMFKKHGPYNSPEKLEINKDLEYVEQELDENYFFLGFTQNKKKHGYGVMLMNEIFYEGSFEQDMIKGWGRQLEPTLLMEGYWENNQIVKDKILIQGNKKYQGQFVNNTLHGKGTMTFDQEDEIYEGDFDLGIRHGKGIMKNLKYDCQYDGDFQNNKMEGNGILLFGNGMEYEGDFFNNQMHGKGYLKYPDGKYYKGEFFENKMHGKGILKGINDIYDGEFQNGLKHGYGKMIVNKFELVGIWVNDIFKEETE</sequence>